<proteinExistence type="inferred from homology"/>
<protein>
    <submittedName>
        <fullName evidence="8">Starch-binding associating with outer membrane</fullName>
    </submittedName>
</protein>
<dbReference type="SUPFAM" id="SSF48452">
    <property type="entry name" value="TPR-like"/>
    <property type="match status" value="1"/>
</dbReference>
<evidence type="ECO:0000256" key="4">
    <source>
        <dbReference type="ARBA" id="ARBA00023136"/>
    </source>
</evidence>
<name>A0A1H1UKM4_MUCMA</name>
<feature type="domain" description="SusD-like N-terminal" evidence="7">
    <location>
        <begin position="79"/>
        <end position="226"/>
    </location>
</feature>
<dbReference type="Pfam" id="PF07980">
    <property type="entry name" value="SusD_RagB"/>
    <property type="match status" value="1"/>
</dbReference>
<evidence type="ECO:0000256" key="5">
    <source>
        <dbReference type="ARBA" id="ARBA00023237"/>
    </source>
</evidence>
<dbReference type="AlphaFoldDB" id="A0A1H1UKM4"/>
<dbReference type="InterPro" id="IPR011990">
    <property type="entry name" value="TPR-like_helical_dom_sf"/>
</dbReference>
<keyword evidence="5" id="KW-0998">Cell outer membrane</keyword>
<dbReference type="CDD" id="cd08977">
    <property type="entry name" value="SusD"/>
    <property type="match status" value="1"/>
</dbReference>
<dbReference type="STRING" id="652787.SAMN05216490_1697"/>
<dbReference type="GO" id="GO:0009279">
    <property type="term" value="C:cell outer membrane"/>
    <property type="evidence" value="ECO:0007669"/>
    <property type="project" value="UniProtKB-SubCell"/>
</dbReference>
<dbReference type="EMBL" id="LT629740">
    <property type="protein sequence ID" value="SDS73025.1"/>
    <property type="molecule type" value="Genomic_DNA"/>
</dbReference>
<keyword evidence="4" id="KW-0472">Membrane</keyword>
<organism evidence="8 9">
    <name type="scientific">Mucilaginibacter mallensis</name>
    <dbReference type="NCBI Taxonomy" id="652787"/>
    <lineage>
        <taxon>Bacteria</taxon>
        <taxon>Pseudomonadati</taxon>
        <taxon>Bacteroidota</taxon>
        <taxon>Sphingobacteriia</taxon>
        <taxon>Sphingobacteriales</taxon>
        <taxon>Sphingobacteriaceae</taxon>
        <taxon>Mucilaginibacter</taxon>
    </lineage>
</organism>
<evidence type="ECO:0000313" key="8">
    <source>
        <dbReference type="EMBL" id="SDS73025.1"/>
    </source>
</evidence>
<keyword evidence="9" id="KW-1185">Reference proteome</keyword>
<dbReference type="InterPro" id="IPR033985">
    <property type="entry name" value="SusD-like_N"/>
</dbReference>
<gene>
    <name evidence="8" type="ORF">SAMN05216490_1697</name>
</gene>
<sequence length="467" mass="51272">MKKIIFITSISCIALFSCKKSFLTLVPQSQATDVAFYKTTADIGNAVNASYAALQVQYLGLGTTNGTFPTLMEARGDNVQDLNPGANAGTEYNIDQFLAEADNTDIQTTWGNIYNGISRCNNTLVHIDVVTDANLKAQYTGELKFLRALNYFNIVRLWGSAPLVLAPITATDAAALSRSPVPAVYGAIEADLTQAISSLPVSYPNAADLGRATQGAAKALLGKVYLTEGKYSQAVSILKDLIVSGNPYGYTLLPNIASVFDVNNKMNSEIIFAVRYNKAIANEGHPLNPYFNQPGLDPLLLSAYGSTDTRRDLLNTVTLDANDKPVKKYYDTFDPNNKTLGNDFIVLRYADVLLMYAEAENEVAYSPDAFTYLNAIRSRADATTFTQADLPDQATFRTTVLQERRLELPLELHRWFDLIRTNTAISALQNSGLNKITIQAYQYLYPIPQTELNLSTNKSGFTQNPGY</sequence>
<feature type="domain" description="RagB/SusD" evidence="6">
    <location>
        <begin position="328"/>
        <end position="467"/>
    </location>
</feature>
<evidence type="ECO:0000259" key="7">
    <source>
        <dbReference type="Pfam" id="PF14322"/>
    </source>
</evidence>
<dbReference type="Pfam" id="PF14322">
    <property type="entry name" value="SusD-like_3"/>
    <property type="match status" value="1"/>
</dbReference>
<evidence type="ECO:0000256" key="2">
    <source>
        <dbReference type="ARBA" id="ARBA00006275"/>
    </source>
</evidence>
<evidence type="ECO:0000256" key="1">
    <source>
        <dbReference type="ARBA" id="ARBA00004442"/>
    </source>
</evidence>
<comment type="subcellular location">
    <subcellularLocation>
        <location evidence="1">Cell outer membrane</location>
    </subcellularLocation>
</comment>
<evidence type="ECO:0000259" key="6">
    <source>
        <dbReference type="Pfam" id="PF07980"/>
    </source>
</evidence>
<dbReference type="Gene3D" id="1.25.40.390">
    <property type="match status" value="1"/>
</dbReference>
<dbReference type="InterPro" id="IPR012944">
    <property type="entry name" value="SusD_RagB_dom"/>
</dbReference>
<accession>A0A1H1UKM4</accession>
<evidence type="ECO:0000256" key="3">
    <source>
        <dbReference type="ARBA" id="ARBA00022729"/>
    </source>
</evidence>
<reference evidence="8 9" key="1">
    <citation type="submission" date="2016-10" db="EMBL/GenBank/DDBJ databases">
        <authorList>
            <person name="de Groot N.N."/>
        </authorList>
    </citation>
    <scope>NUCLEOTIDE SEQUENCE [LARGE SCALE GENOMIC DNA]</scope>
    <source>
        <strain evidence="8 9">MP1X4</strain>
    </source>
</reference>
<keyword evidence="3" id="KW-0732">Signal</keyword>
<dbReference type="PROSITE" id="PS51257">
    <property type="entry name" value="PROKAR_LIPOPROTEIN"/>
    <property type="match status" value="1"/>
</dbReference>
<dbReference type="Proteomes" id="UP000199679">
    <property type="component" value="Chromosome I"/>
</dbReference>
<evidence type="ECO:0000313" key="9">
    <source>
        <dbReference type="Proteomes" id="UP000199679"/>
    </source>
</evidence>
<dbReference type="RefSeq" id="WP_091371243.1">
    <property type="nucleotide sequence ID" value="NZ_LT629740.1"/>
</dbReference>
<comment type="similarity">
    <text evidence="2">Belongs to the SusD family.</text>
</comment>
<dbReference type="OrthoDB" id="993981at2"/>